<name>A0AAD4GBS2_BOLED</name>
<proteinExistence type="predicted"/>
<reference evidence="1" key="1">
    <citation type="submission" date="2019-10" db="EMBL/GenBank/DDBJ databases">
        <authorList>
            <consortium name="DOE Joint Genome Institute"/>
            <person name="Kuo A."/>
            <person name="Miyauchi S."/>
            <person name="Kiss E."/>
            <person name="Drula E."/>
            <person name="Kohler A."/>
            <person name="Sanchez-Garcia M."/>
            <person name="Andreopoulos B."/>
            <person name="Barry K.W."/>
            <person name="Bonito G."/>
            <person name="Buee M."/>
            <person name="Carver A."/>
            <person name="Chen C."/>
            <person name="Cichocki N."/>
            <person name="Clum A."/>
            <person name="Culley D."/>
            <person name="Crous P.W."/>
            <person name="Fauchery L."/>
            <person name="Girlanda M."/>
            <person name="Hayes R."/>
            <person name="Keri Z."/>
            <person name="LaButti K."/>
            <person name="Lipzen A."/>
            <person name="Lombard V."/>
            <person name="Magnuson J."/>
            <person name="Maillard F."/>
            <person name="Morin E."/>
            <person name="Murat C."/>
            <person name="Nolan M."/>
            <person name="Ohm R."/>
            <person name="Pangilinan J."/>
            <person name="Pereira M."/>
            <person name="Perotto S."/>
            <person name="Peter M."/>
            <person name="Riley R."/>
            <person name="Sitrit Y."/>
            <person name="Stielow B."/>
            <person name="Szollosi G."/>
            <person name="Zifcakova L."/>
            <person name="Stursova M."/>
            <person name="Spatafora J.W."/>
            <person name="Tedersoo L."/>
            <person name="Vaario L.-M."/>
            <person name="Yamada A."/>
            <person name="Yan M."/>
            <person name="Wang P."/>
            <person name="Xu J."/>
            <person name="Bruns T."/>
            <person name="Baldrian P."/>
            <person name="Vilgalys R."/>
            <person name="Henrissat B."/>
            <person name="Grigoriev I.V."/>
            <person name="Hibbett D."/>
            <person name="Nagy L.G."/>
            <person name="Martin F.M."/>
        </authorList>
    </citation>
    <scope>NUCLEOTIDE SEQUENCE</scope>
    <source>
        <strain evidence="1">BED1</strain>
    </source>
</reference>
<accession>A0AAD4GBS2</accession>
<dbReference type="Proteomes" id="UP001194468">
    <property type="component" value="Unassembled WGS sequence"/>
</dbReference>
<comment type="caution">
    <text evidence="1">The sequence shown here is derived from an EMBL/GenBank/DDBJ whole genome shotgun (WGS) entry which is preliminary data.</text>
</comment>
<sequence>MESFMAEYDHSSHKKQLLSDKQEKLVAVRGHARQCENWQRDPKSEYKIEQQLFQKERDGRIFERLKLLGFGLEIEYFGRHTIRESRRTFFTSKPLTEKGYPHRIC</sequence>
<keyword evidence="2" id="KW-1185">Reference proteome</keyword>
<protein>
    <submittedName>
        <fullName evidence="1">Uncharacterized protein</fullName>
    </submittedName>
</protein>
<dbReference type="EMBL" id="WHUW01000026">
    <property type="protein sequence ID" value="KAF8435098.1"/>
    <property type="molecule type" value="Genomic_DNA"/>
</dbReference>
<dbReference type="AlphaFoldDB" id="A0AAD4GBS2"/>
<gene>
    <name evidence="1" type="ORF">L210DRAFT_3551908</name>
</gene>
<organism evidence="1 2">
    <name type="scientific">Boletus edulis BED1</name>
    <dbReference type="NCBI Taxonomy" id="1328754"/>
    <lineage>
        <taxon>Eukaryota</taxon>
        <taxon>Fungi</taxon>
        <taxon>Dikarya</taxon>
        <taxon>Basidiomycota</taxon>
        <taxon>Agaricomycotina</taxon>
        <taxon>Agaricomycetes</taxon>
        <taxon>Agaricomycetidae</taxon>
        <taxon>Boletales</taxon>
        <taxon>Boletineae</taxon>
        <taxon>Boletaceae</taxon>
        <taxon>Boletoideae</taxon>
        <taxon>Boletus</taxon>
    </lineage>
</organism>
<reference evidence="1" key="2">
    <citation type="journal article" date="2020" name="Nat. Commun.">
        <title>Large-scale genome sequencing of mycorrhizal fungi provides insights into the early evolution of symbiotic traits.</title>
        <authorList>
            <person name="Miyauchi S."/>
            <person name="Kiss E."/>
            <person name="Kuo A."/>
            <person name="Drula E."/>
            <person name="Kohler A."/>
            <person name="Sanchez-Garcia M."/>
            <person name="Morin E."/>
            <person name="Andreopoulos B."/>
            <person name="Barry K.W."/>
            <person name="Bonito G."/>
            <person name="Buee M."/>
            <person name="Carver A."/>
            <person name="Chen C."/>
            <person name="Cichocki N."/>
            <person name="Clum A."/>
            <person name="Culley D."/>
            <person name="Crous P.W."/>
            <person name="Fauchery L."/>
            <person name="Girlanda M."/>
            <person name="Hayes R.D."/>
            <person name="Keri Z."/>
            <person name="LaButti K."/>
            <person name="Lipzen A."/>
            <person name="Lombard V."/>
            <person name="Magnuson J."/>
            <person name="Maillard F."/>
            <person name="Murat C."/>
            <person name="Nolan M."/>
            <person name="Ohm R.A."/>
            <person name="Pangilinan J."/>
            <person name="Pereira M.F."/>
            <person name="Perotto S."/>
            <person name="Peter M."/>
            <person name="Pfister S."/>
            <person name="Riley R."/>
            <person name="Sitrit Y."/>
            <person name="Stielow J.B."/>
            <person name="Szollosi G."/>
            <person name="Zifcakova L."/>
            <person name="Stursova M."/>
            <person name="Spatafora J.W."/>
            <person name="Tedersoo L."/>
            <person name="Vaario L.M."/>
            <person name="Yamada A."/>
            <person name="Yan M."/>
            <person name="Wang P."/>
            <person name="Xu J."/>
            <person name="Bruns T."/>
            <person name="Baldrian P."/>
            <person name="Vilgalys R."/>
            <person name="Dunand C."/>
            <person name="Henrissat B."/>
            <person name="Grigoriev I.V."/>
            <person name="Hibbett D."/>
            <person name="Nagy L.G."/>
            <person name="Martin F.M."/>
        </authorList>
    </citation>
    <scope>NUCLEOTIDE SEQUENCE</scope>
    <source>
        <strain evidence="1">BED1</strain>
    </source>
</reference>
<evidence type="ECO:0000313" key="1">
    <source>
        <dbReference type="EMBL" id="KAF8435098.1"/>
    </source>
</evidence>
<evidence type="ECO:0000313" key="2">
    <source>
        <dbReference type="Proteomes" id="UP001194468"/>
    </source>
</evidence>